<dbReference type="Proteomes" id="UP000001038">
    <property type="component" value="Chromosome 18"/>
</dbReference>
<feature type="domain" description="B30.2/SPRY" evidence="9">
    <location>
        <begin position="451"/>
        <end position="645"/>
    </location>
</feature>
<dbReference type="Bgee" id="ENSORLG00000018411">
    <property type="expression patterns" value="Expressed in pharyngeal gill and 4 other cell types or tissues"/>
</dbReference>
<dbReference type="HOGENOM" id="CLU_013137_0_1_1"/>
<keyword evidence="1" id="KW-0479">Metal-binding</keyword>
<evidence type="ECO:0000259" key="8">
    <source>
        <dbReference type="PROSITE" id="PS50119"/>
    </source>
</evidence>
<dbReference type="SUPFAM" id="SSF57845">
    <property type="entry name" value="B-box zinc-binding domain"/>
    <property type="match status" value="1"/>
</dbReference>
<dbReference type="FunFam" id="2.60.120.920:FF:000004">
    <property type="entry name" value="Butyrophilin subfamily 1 member A1"/>
    <property type="match status" value="1"/>
</dbReference>
<evidence type="ECO:0000256" key="4">
    <source>
        <dbReference type="PROSITE-ProRule" id="PRU00024"/>
    </source>
</evidence>
<feature type="compositionally biased region" description="Low complexity" evidence="6">
    <location>
        <begin position="1"/>
        <end position="11"/>
    </location>
</feature>
<evidence type="ECO:0000313" key="10">
    <source>
        <dbReference type="Ensembl" id="ENSORLP00000023043.2"/>
    </source>
</evidence>
<dbReference type="Pfam" id="PF00622">
    <property type="entry name" value="SPRY"/>
    <property type="match status" value="1"/>
</dbReference>
<dbReference type="InterPro" id="IPR000315">
    <property type="entry name" value="Znf_B-box"/>
</dbReference>
<dbReference type="PROSITE" id="PS50119">
    <property type="entry name" value="ZF_BBOX"/>
    <property type="match status" value="1"/>
</dbReference>
<dbReference type="InterPro" id="IPR001841">
    <property type="entry name" value="Znf_RING"/>
</dbReference>
<dbReference type="InterPro" id="IPR017907">
    <property type="entry name" value="Znf_RING_CS"/>
</dbReference>
<keyword evidence="2 4" id="KW-0863">Zinc-finger</keyword>
<dbReference type="SUPFAM" id="SSF57850">
    <property type="entry name" value="RING/U-box"/>
    <property type="match status" value="1"/>
</dbReference>
<dbReference type="SUPFAM" id="SSF49899">
    <property type="entry name" value="Concanavalin A-like lectins/glucanases"/>
    <property type="match status" value="1"/>
</dbReference>
<organism evidence="10 11">
    <name type="scientific">Oryzias latipes</name>
    <name type="common">Japanese rice fish</name>
    <name type="synonym">Japanese killifish</name>
    <dbReference type="NCBI Taxonomy" id="8090"/>
    <lineage>
        <taxon>Eukaryota</taxon>
        <taxon>Metazoa</taxon>
        <taxon>Chordata</taxon>
        <taxon>Craniata</taxon>
        <taxon>Vertebrata</taxon>
        <taxon>Euteleostomi</taxon>
        <taxon>Actinopterygii</taxon>
        <taxon>Neopterygii</taxon>
        <taxon>Teleostei</taxon>
        <taxon>Neoteleostei</taxon>
        <taxon>Acanthomorphata</taxon>
        <taxon>Ovalentaria</taxon>
        <taxon>Atherinomorphae</taxon>
        <taxon>Beloniformes</taxon>
        <taxon>Adrianichthyidae</taxon>
        <taxon>Oryziinae</taxon>
        <taxon>Oryzias</taxon>
    </lineage>
</organism>
<evidence type="ECO:0000259" key="9">
    <source>
        <dbReference type="PROSITE" id="PS50188"/>
    </source>
</evidence>
<dbReference type="Ensembl" id="ENSORLT00000023044.2">
    <property type="protein sequence ID" value="ENSORLP00000023043.2"/>
    <property type="gene ID" value="ENSORLG00000018411.2"/>
</dbReference>
<dbReference type="GO" id="GO:0005737">
    <property type="term" value="C:cytoplasm"/>
    <property type="evidence" value="ECO:0000318"/>
    <property type="project" value="GO_Central"/>
</dbReference>
<dbReference type="InterPro" id="IPR006574">
    <property type="entry name" value="PRY"/>
</dbReference>
<evidence type="ECO:0000256" key="1">
    <source>
        <dbReference type="ARBA" id="ARBA00022723"/>
    </source>
</evidence>
<dbReference type="CDD" id="cd13733">
    <property type="entry name" value="SPRY_PRY_C-I_1"/>
    <property type="match status" value="1"/>
</dbReference>
<dbReference type="GO" id="GO:0008270">
    <property type="term" value="F:zinc ion binding"/>
    <property type="evidence" value="ECO:0007669"/>
    <property type="project" value="UniProtKB-KW"/>
</dbReference>
<evidence type="ECO:0008006" key="12">
    <source>
        <dbReference type="Google" id="ProtNLM"/>
    </source>
</evidence>
<dbReference type="GO" id="GO:0045087">
    <property type="term" value="P:innate immune response"/>
    <property type="evidence" value="ECO:0000318"/>
    <property type="project" value="GO_Central"/>
</dbReference>
<dbReference type="CDD" id="cd19769">
    <property type="entry name" value="Bbox2_TRIM16-like"/>
    <property type="match status" value="1"/>
</dbReference>
<feature type="compositionally biased region" description="Basic residues" evidence="6">
    <location>
        <begin position="171"/>
        <end position="185"/>
    </location>
</feature>
<reference evidence="10 11" key="1">
    <citation type="journal article" date="2007" name="Nature">
        <title>The medaka draft genome and insights into vertebrate genome evolution.</title>
        <authorList>
            <person name="Kasahara M."/>
            <person name="Naruse K."/>
            <person name="Sasaki S."/>
            <person name="Nakatani Y."/>
            <person name="Qu W."/>
            <person name="Ahsan B."/>
            <person name="Yamada T."/>
            <person name="Nagayasu Y."/>
            <person name="Doi K."/>
            <person name="Kasai Y."/>
            <person name="Jindo T."/>
            <person name="Kobayashi D."/>
            <person name="Shimada A."/>
            <person name="Toyoda A."/>
            <person name="Kuroki Y."/>
            <person name="Fujiyama A."/>
            <person name="Sasaki T."/>
            <person name="Shimizu A."/>
            <person name="Asakawa S."/>
            <person name="Shimizu N."/>
            <person name="Hashimoto S."/>
            <person name="Yang J."/>
            <person name="Lee Y."/>
            <person name="Matsushima K."/>
            <person name="Sugano S."/>
            <person name="Sakaizumi M."/>
            <person name="Narita T."/>
            <person name="Ohishi K."/>
            <person name="Haga S."/>
            <person name="Ohta F."/>
            <person name="Nomoto H."/>
            <person name="Nogata K."/>
            <person name="Morishita T."/>
            <person name="Endo T."/>
            <person name="Shin-I T."/>
            <person name="Takeda H."/>
            <person name="Morishita S."/>
            <person name="Kohara Y."/>
        </authorList>
    </citation>
    <scope>NUCLEOTIDE SEQUENCE [LARGE SCALE GENOMIC DNA]</scope>
    <source>
        <strain evidence="10 11">Hd-rR</strain>
    </source>
</reference>
<feature type="domain" description="B box-type" evidence="8">
    <location>
        <begin position="236"/>
        <end position="276"/>
    </location>
</feature>
<dbReference type="InterPro" id="IPR058030">
    <property type="entry name" value="TRIM8/14/16/25/29/45/65_CC"/>
</dbReference>
<dbReference type="InterPro" id="IPR043136">
    <property type="entry name" value="B30.2/SPRY_sf"/>
</dbReference>
<dbReference type="InterPro" id="IPR013083">
    <property type="entry name" value="Znf_RING/FYVE/PHD"/>
</dbReference>
<dbReference type="InParanoid" id="H2MW28"/>
<dbReference type="InterPro" id="IPR013320">
    <property type="entry name" value="ConA-like_dom_sf"/>
</dbReference>
<keyword evidence="3" id="KW-0862">Zinc</keyword>
<reference evidence="10" key="2">
    <citation type="submission" date="2025-08" db="UniProtKB">
        <authorList>
            <consortium name="Ensembl"/>
        </authorList>
    </citation>
    <scope>IDENTIFICATION</scope>
    <source>
        <strain evidence="10">Hd-rR</strain>
    </source>
</reference>
<dbReference type="PROSITE" id="PS00518">
    <property type="entry name" value="ZF_RING_1"/>
    <property type="match status" value="1"/>
</dbReference>
<dbReference type="SMART" id="SM00449">
    <property type="entry name" value="SPRY"/>
    <property type="match status" value="1"/>
</dbReference>
<dbReference type="SMART" id="SM00336">
    <property type="entry name" value="BBOX"/>
    <property type="match status" value="1"/>
</dbReference>
<evidence type="ECO:0000256" key="6">
    <source>
        <dbReference type="SAM" id="MobiDB-lite"/>
    </source>
</evidence>
<dbReference type="InterPro" id="IPR003877">
    <property type="entry name" value="SPRY_dom"/>
</dbReference>
<feature type="domain" description="RING-type" evidence="7">
    <location>
        <begin position="46"/>
        <end position="114"/>
    </location>
</feature>
<dbReference type="Gene3D" id="3.30.40.10">
    <property type="entry name" value="Zinc/RING finger domain, C3HC4 (zinc finger)"/>
    <property type="match status" value="1"/>
</dbReference>
<sequence>MQLRAADASSPRRTRSSRSSRSSRRTAPGSRMSIHGSFLSDDQFLCSICLDVFTNPSSIPCGHTFCMSCITRYWDQCEVWKVLLHAVSFLSLSLSERSHAFRLPLQLFQCPLCKKSFPKRPILHVNRTLREITEQFKSMRGGVPVGNGKEDQTLRKGHRGGSGHLMEELKKKMHKKHQDKHKIKGEHHTSTRFPPITNPQPSSVPDRISAAPPPPRQISPSNPRRRYTLSGAACSQNIPVCPIHQRGILMYCRTDQVCICPECEIEDHNDHDTVTVEAEWMETKPKLQGSEQEIQEMIRERTRKIEEIKMSMTEVEMAVERETASSVCMFSMLTSAIERSQAELIEVMEISRRAAEQQADSMIKQLEREIEELQIRDRALGELAQSDDHLHCVKTFQTLSSPPPSKDWSGVSLNCDLGTSAVYRTLATMVKKFQEELQKVTESGFPGPLIEPVPVQALPRVKRMQEYALDVTLDSHTAHPRLVLSEDLKIVWCGDRHQHMAENPERFDRVVCVLGQQPISSGKHYWEVEVGGKTDWDLGVARQSISRKGKINYTPQNGFWFLSLRDKSKYAFRTEPSTDVNLNLRPHKIGIFVDYEKGQVSFYNVDAKVHIYTFNDNFTENIYPFFSPCTNKGGRNDMPLIITPIVLTE</sequence>
<evidence type="ECO:0000259" key="7">
    <source>
        <dbReference type="PROSITE" id="PS50089"/>
    </source>
</evidence>
<dbReference type="PRINTS" id="PR01407">
    <property type="entry name" value="BUTYPHLNCDUF"/>
</dbReference>
<feature type="region of interest" description="Disordered" evidence="6">
    <location>
        <begin position="139"/>
        <end position="224"/>
    </location>
</feature>
<dbReference type="Gene3D" id="3.30.160.60">
    <property type="entry name" value="Classic Zinc Finger"/>
    <property type="match status" value="1"/>
</dbReference>
<dbReference type="Pfam" id="PF13445">
    <property type="entry name" value="zf-RING_UBOX"/>
    <property type="match status" value="1"/>
</dbReference>
<dbReference type="SMART" id="SM00184">
    <property type="entry name" value="RING"/>
    <property type="match status" value="1"/>
</dbReference>
<dbReference type="GeneTree" id="ENSGT00940000165127"/>
<feature type="coiled-coil region" evidence="5">
    <location>
        <begin position="345"/>
        <end position="383"/>
    </location>
</feature>
<dbReference type="eggNOG" id="KOG2177">
    <property type="taxonomic scope" value="Eukaryota"/>
</dbReference>
<evidence type="ECO:0000256" key="3">
    <source>
        <dbReference type="ARBA" id="ARBA00022833"/>
    </source>
</evidence>
<dbReference type="Pfam" id="PF25600">
    <property type="entry name" value="TRIM_CC"/>
    <property type="match status" value="1"/>
</dbReference>
<dbReference type="Pfam" id="PF13765">
    <property type="entry name" value="PRY"/>
    <property type="match status" value="1"/>
</dbReference>
<proteinExistence type="predicted"/>
<dbReference type="InterPro" id="IPR027370">
    <property type="entry name" value="Znf-RING_euk"/>
</dbReference>
<accession>H2MW28</accession>
<evidence type="ECO:0000256" key="5">
    <source>
        <dbReference type="SAM" id="Coils"/>
    </source>
</evidence>
<dbReference type="SMART" id="SM00589">
    <property type="entry name" value="PRY"/>
    <property type="match status" value="1"/>
</dbReference>
<dbReference type="STRING" id="8090.ENSORLP00000023043"/>
<feature type="region of interest" description="Disordered" evidence="6">
    <location>
        <begin position="1"/>
        <end position="34"/>
    </location>
</feature>
<reference evidence="10" key="3">
    <citation type="submission" date="2025-09" db="UniProtKB">
        <authorList>
            <consortium name="Ensembl"/>
        </authorList>
    </citation>
    <scope>IDENTIFICATION</scope>
    <source>
        <strain evidence="10">Hd-rR</strain>
    </source>
</reference>
<dbReference type="InterPro" id="IPR001870">
    <property type="entry name" value="B30.2/SPRY"/>
</dbReference>
<protein>
    <recommendedName>
        <fullName evidence="12">Bloodthirsty-related gene family, member 1</fullName>
    </recommendedName>
</protein>
<keyword evidence="5" id="KW-0175">Coiled coil</keyword>
<dbReference type="AlphaFoldDB" id="H2MW28"/>
<dbReference type="InterPro" id="IPR050143">
    <property type="entry name" value="TRIM/RBCC"/>
</dbReference>
<dbReference type="PANTHER" id="PTHR24103">
    <property type="entry name" value="E3 UBIQUITIN-PROTEIN LIGASE TRIM"/>
    <property type="match status" value="1"/>
</dbReference>
<dbReference type="Pfam" id="PF00643">
    <property type="entry name" value="zf-B_box"/>
    <property type="match status" value="1"/>
</dbReference>
<evidence type="ECO:0000313" key="11">
    <source>
        <dbReference type="Proteomes" id="UP000001038"/>
    </source>
</evidence>
<keyword evidence="11" id="KW-1185">Reference proteome</keyword>
<feature type="compositionally biased region" description="Basic residues" evidence="6">
    <location>
        <begin position="12"/>
        <end position="24"/>
    </location>
</feature>
<dbReference type="Gene3D" id="2.60.120.920">
    <property type="match status" value="1"/>
</dbReference>
<gene>
    <name evidence="10" type="primary">LOC101175289</name>
</gene>
<dbReference type="PROSITE" id="PS50089">
    <property type="entry name" value="ZF_RING_2"/>
    <property type="match status" value="1"/>
</dbReference>
<evidence type="ECO:0000256" key="2">
    <source>
        <dbReference type="ARBA" id="ARBA00022771"/>
    </source>
</evidence>
<dbReference type="PROSITE" id="PS50188">
    <property type="entry name" value="B302_SPRY"/>
    <property type="match status" value="1"/>
</dbReference>
<dbReference type="GO" id="GO:0061630">
    <property type="term" value="F:ubiquitin protein ligase activity"/>
    <property type="evidence" value="ECO:0000318"/>
    <property type="project" value="GO_Central"/>
</dbReference>
<dbReference type="InterPro" id="IPR003879">
    <property type="entry name" value="Butyrophylin_SPRY"/>
</dbReference>
<name>H2MW28_ORYLA</name>